<organism evidence="1 2">
    <name type="scientific">Eiseniibacteriota bacterium</name>
    <dbReference type="NCBI Taxonomy" id="2212470"/>
    <lineage>
        <taxon>Bacteria</taxon>
        <taxon>Candidatus Eiseniibacteriota</taxon>
    </lineage>
</organism>
<comment type="caution">
    <text evidence="1">The sequence shown here is derived from an EMBL/GenBank/DDBJ whole genome shotgun (WGS) entry which is preliminary data.</text>
</comment>
<dbReference type="SUPFAM" id="SSF51905">
    <property type="entry name" value="FAD/NAD(P)-binding domain"/>
    <property type="match status" value="1"/>
</dbReference>
<evidence type="ECO:0000313" key="2">
    <source>
        <dbReference type="Proteomes" id="UP000320913"/>
    </source>
</evidence>
<dbReference type="Gene3D" id="3.50.50.60">
    <property type="entry name" value="FAD/NAD(P)-binding domain"/>
    <property type="match status" value="1"/>
</dbReference>
<sequence>MSVRRIAIIGAGPVGLEAALRARVEGYDAVVYESATVGEHFRRYGPMRLFTPFHMNSTGLGRERLRAAGVKLPADEEILTGAELRERYLLPLARLEELSGVVVEGARVIAIARDGFTKARTGSRAGSPFLLRIQGARGQRLERADAVIDASGVYATPNATGPSGLPAEGEERIQEQLESHLPDLPGEARPRYAGRRILLVGDGRSAATAVADLDELVRSGGEGAKTRVDWVHRARGGSAFAPIPRTELEQLPVLRELDQRAGRIVRESSWLRRHEGATILSYRAIPSGAIEVTLSDPPGKERRFEVDRVLALVGYRPDLSLFRELQIHLCYASEGPMALAAAILGAQGSDPASGKGCLDQVAHGPESLKNPEPDFYVLGAKSYGRNPNFLLSLGHRQIEDVMTLLGAAEPRLNAAAR</sequence>
<name>A0A538SV16_UNCEI</name>
<dbReference type="Pfam" id="PF13738">
    <property type="entry name" value="Pyr_redox_3"/>
    <property type="match status" value="1"/>
</dbReference>
<gene>
    <name evidence="1" type="ORF">E6K75_09700</name>
</gene>
<accession>A0A538SV16</accession>
<reference evidence="1 2" key="1">
    <citation type="journal article" date="2019" name="Nat. Microbiol.">
        <title>Mediterranean grassland soil C-N compound turnover is dependent on rainfall and depth, and is mediated by genomically divergent microorganisms.</title>
        <authorList>
            <person name="Diamond S."/>
            <person name="Andeer P.F."/>
            <person name="Li Z."/>
            <person name="Crits-Christoph A."/>
            <person name="Burstein D."/>
            <person name="Anantharaman K."/>
            <person name="Lane K.R."/>
            <person name="Thomas B.C."/>
            <person name="Pan C."/>
            <person name="Northen T.R."/>
            <person name="Banfield J.F."/>
        </authorList>
    </citation>
    <scope>NUCLEOTIDE SEQUENCE [LARGE SCALE GENOMIC DNA]</scope>
    <source>
        <strain evidence="1">WS_5</strain>
    </source>
</reference>
<proteinExistence type="predicted"/>
<dbReference type="InterPro" id="IPR036188">
    <property type="entry name" value="FAD/NAD-bd_sf"/>
</dbReference>
<dbReference type="Proteomes" id="UP000320913">
    <property type="component" value="Unassembled WGS sequence"/>
</dbReference>
<dbReference type="EMBL" id="VBOV01000273">
    <property type="protein sequence ID" value="TMQ55205.1"/>
    <property type="molecule type" value="Genomic_DNA"/>
</dbReference>
<dbReference type="PRINTS" id="PR00411">
    <property type="entry name" value="PNDRDTASEI"/>
</dbReference>
<evidence type="ECO:0008006" key="3">
    <source>
        <dbReference type="Google" id="ProtNLM"/>
    </source>
</evidence>
<protein>
    <recommendedName>
        <fullName evidence="3">FAD/NAD(P)-binding domain-containing protein</fullName>
    </recommendedName>
</protein>
<dbReference type="PRINTS" id="PR00368">
    <property type="entry name" value="FADPNR"/>
</dbReference>
<evidence type="ECO:0000313" key="1">
    <source>
        <dbReference type="EMBL" id="TMQ55205.1"/>
    </source>
</evidence>
<dbReference type="AlphaFoldDB" id="A0A538SV16"/>